<dbReference type="EMBL" id="BARW01015580">
    <property type="protein sequence ID" value="GAI96424.1"/>
    <property type="molecule type" value="Genomic_DNA"/>
</dbReference>
<reference evidence="1" key="1">
    <citation type="journal article" date="2014" name="Front. Microbiol.">
        <title>High frequency of phylogenetically diverse reductive dehalogenase-homologous genes in deep subseafloor sedimentary metagenomes.</title>
        <authorList>
            <person name="Kawai M."/>
            <person name="Futagami T."/>
            <person name="Toyoda A."/>
            <person name="Takaki Y."/>
            <person name="Nishi S."/>
            <person name="Hori S."/>
            <person name="Arai W."/>
            <person name="Tsubouchi T."/>
            <person name="Morono Y."/>
            <person name="Uchiyama I."/>
            <person name="Ito T."/>
            <person name="Fujiyama A."/>
            <person name="Inagaki F."/>
            <person name="Takami H."/>
        </authorList>
    </citation>
    <scope>NUCLEOTIDE SEQUENCE</scope>
    <source>
        <strain evidence="1">Expedition CK06-06</strain>
    </source>
</reference>
<proteinExistence type="predicted"/>
<gene>
    <name evidence="1" type="ORF">S12H4_27310</name>
</gene>
<dbReference type="AlphaFoldDB" id="X1UVM3"/>
<protein>
    <submittedName>
        <fullName evidence="1">Uncharacterized protein</fullName>
    </submittedName>
</protein>
<accession>X1UVM3</accession>
<comment type="caution">
    <text evidence="1">The sequence shown here is derived from an EMBL/GenBank/DDBJ whole genome shotgun (WGS) entry which is preliminary data.</text>
</comment>
<name>X1UVM3_9ZZZZ</name>
<evidence type="ECO:0000313" key="1">
    <source>
        <dbReference type="EMBL" id="GAI96424.1"/>
    </source>
</evidence>
<sequence>MKRPPVDEWLVAEGTESKNWNAAEQDLVSLGAAATKRKLHSLIVDISQLTAAASITIRLYMKVNGVERKLYEQTFVVGTDTDGCWVVNGTIGIHDVLRVTCQSDDATDDGKAIAYTAMLEAM</sequence>
<organism evidence="1">
    <name type="scientific">marine sediment metagenome</name>
    <dbReference type="NCBI Taxonomy" id="412755"/>
    <lineage>
        <taxon>unclassified sequences</taxon>
        <taxon>metagenomes</taxon>
        <taxon>ecological metagenomes</taxon>
    </lineage>
</organism>